<accession>A0ABD0LHI4</accession>
<organism evidence="1 2">
    <name type="scientific">Batillaria attramentaria</name>
    <dbReference type="NCBI Taxonomy" id="370345"/>
    <lineage>
        <taxon>Eukaryota</taxon>
        <taxon>Metazoa</taxon>
        <taxon>Spiralia</taxon>
        <taxon>Lophotrochozoa</taxon>
        <taxon>Mollusca</taxon>
        <taxon>Gastropoda</taxon>
        <taxon>Caenogastropoda</taxon>
        <taxon>Sorbeoconcha</taxon>
        <taxon>Cerithioidea</taxon>
        <taxon>Batillariidae</taxon>
        <taxon>Batillaria</taxon>
    </lineage>
</organism>
<evidence type="ECO:0000313" key="2">
    <source>
        <dbReference type="Proteomes" id="UP001519460"/>
    </source>
</evidence>
<comment type="caution">
    <text evidence="1">The sequence shown here is derived from an EMBL/GenBank/DDBJ whole genome shotgun (WGS) entry which is preliminary data.</text>
</comment>
<name>A0ABD0LHI4_9CAEN</name>
<sequence>MICLSDCIAPASASELPGHSKRVAYETRATVLKRGLQTWALKASRDTQTVPRSGSDNAVRFVQESDAAGRVSRILESKGQTRTKEFPERKGDLSVAAAVLWDSPQERR</sequence>
<protein>
    <submittedName>
        <fullName evidence="1">Uncharacterized protein</fullName>
    </submittedName>
</protein>
<dbReference type="Proteomes" id="UP001519460">
    <property type="component" value="Unassembled WGS sequence"/>
</dbReference>
<dbReference type="AlphaFoldDB" id="A0ABD0LHI4"/>
<reference evidence="1 2" key="1">
    <citation type="journal article" date="2023" name="Sci. Data">
        <title>Genome assembly of the Korean intertidal mud-creeper Batillaria attramentaria.</title>
        <authorList>
            <person name="Patra A.K."/>
            <person name="Ho P.T."/>
            <person name="Jun S."/>
            <person name="Lee S.J."/>
            <person name="Kim Y."/>
            <person name="Won Y.J."/>
        </authorList>
    </citation>
    <scope>NUCLEOTIDE SEQUENCE [LARGE SCALE GENOMIC DNA]</scope>
    <source>
        <strain evidence="1">Wonlab-2016</strain>
    </source>
</reference>
<proteinExistence type="predicted"/>
<gene>
    <name evidence="1" type="ORF">BaRGS_00009970</name>
</gene>
<evidence type="ECO:0000313" key="1">
    <source>
        <dbReference type="EMBL" id="KAK7498878.1"/>
    </source>
</evidence>
<keyword evidence="2" id="KW-1185">Reference proteome</keyword>
<dbReference type="EMBL" id="JACVVK020000048">
    <property type="protein sequence ID" value="KAK7498878.1"/>
    <property type="molecule type" value="Genomic_DNA"/>
</dbReference>